<protein>
    <recommendedName>
        <fullName evidence="3">PiggyBac transposable element-derived protein domain-containing protein</fullName>
    </recommendedName>
</protein>
<dbReference type="EMBL" id="JH159163">
    <property type="protein sequence ID" value="EGZ06615.1"/>
    <property type="molecule type" value="Genomic_DNA"/>
</dbReference>
<dbReference type="AlphaFoldDB" id="G5ACV3"/>
<keyword evidence="2" id="KW-1185">Reference proteome</keyword>
<proteinExistence type="predicted"/>
<reference evidence="1 2" key="1">
    <citation type="journal article" date="2006" name="Science">
        <title>Phytophthora genome sequences uncover evolutionary origins and mechanisms of pathogenesis.</title>
        <authorList>
            <person name="Tyler B.M."/>
            <person name="Tripathy S."/>
            <person name="Zhang X."/>
            <person name="Dehal P."/>
            <person name="Jiang R.H."/>
            <person name="Aerts A."/>
            <person name="Arredondo F.D."/>
            <person name="Baxter L."/>
            <person name="Bensasson D."/>
            <person name="Beynon J.L."/>
            <person name="Chapman J."/>
            <person name="Damasceno C.M."/>
            <person name="Dorrance A.E."/>
            <person name="Dou D."/>
            <person name="Dickerman A.W."/>
            <person name="Dubchak I.L."/>
            <person name="Garbelotto M."/>
            <person name="Gijzen M."/>
            <person name="Gordon S.G."/>
            <person name="Govers F."/>
            <person name="Grunwald N.J."/>
            <person name="Huang W."/>
            <person name="Ivors K.L."/>
            <person name="Jones R.W."/>
            <person name="Kamoun S."/>
            <person name="Krampis K."/>
            <person name="Lamour K.H."/>
            <person name="Lee M.K."/>
            <person name="McDonald W.H."/>
            <person name="Medina M."/>
            <person name="Meijer H.J."/>
            <person name="Nordberg E.K."/>
            <person name="Maclean D.J."/>
            <person name="Ospina-Giraldo M.D."/>
            <person name="Morris P.F."/>
            <person name="Phuntumart V."/>
            <person name="Putnam N.H."/>
            <person name="Rash S."/>
            <person name="Rose J.K."/>
            <person name="Sakihama Y."/>
            <person name="Salamov A.A."/>
            <person name="Savidor A."/>
            <person name="Scheuring C.F."/>
            <person name="Smith B.M."/>
            <person name="Sobral B.W."/>
            <person name="Terry A."/>
            <person name="Torto-Alalibo T.A."/>
            <person name="Win J."/>
            <person name="Xu Z."/>
            <person name="Zhang H."/>
            <person name="Grigoriev I.V."/>
            <person name="Rokhsar D.S."/>
            <person name="Boore J.L."/>
        </authorList>
    </citation>
    <scope>NUCLEOTIDE SEQUENCE [LARGE SCALE GENOMIC DNA]</scope>
    <source>
        <strain evidence="1 2">P6497</strain>
    </source>
</reference>
<dbReference type="KEGG" id="psoj:PHYSODRAFT_530255"/>
<dbReference type="GeneID" id="20661464"/>
<gene>
    <name evidence="1" type="ORF">PHYSODRAFT_530255</name>
</gene>
<name>G5ACV3_PHYSP</name>
<accession>G5ACV3</accession>
<dbReference type="Proteomes" id="UP000002640">
    <property type="component" value="Unassembled WGS sequence"/>
</dbReference>
<dbReference type="PANTHER" id="PTHR46599:SF3">
    <property type="entry name" value="PIGGYBAC TRANSPOSABLE ELEMENT-DERIVED PROTEIN 4"/>
    <property type="match status" value="1"/>
</dbReference>
<feature type="non-terminal residue" evidence="1">
    <location>
        <position position="1"/>
    </location>
</feature>
<organism evidence="1 2">
    <name type="scientific">Phytophthora sojae (strain P6497)</name>
    <name type="common">Soybean stem and root rot agent</name>
    <name type="synonym">Phytophthora megasperma f. sp. glycines</name>
    <dbReference type="NCBI Taxonomy" id="1094619"/>
    <lineage>
        <taxon>Eukaryota</taxon>
        <taxon>Sar</taxon>
        <taxon>Stramenopiles</taxon>
        <taxon>Oomycota</taxon>
        <taxon>Peronosporomycetes</taxon>
        <taxon>Peronosporales</taxon>
        <taxon>Peronosporaceae</taxon>
        <taxon>Phytophthora</taxon>
    </lineage>
</organism>
<dbReference type="InParanoid" id="G5ACV3"/>
<evidence type="ECO:0000313" key="1">
    <source>
        <dbReference type="EMBL" id="EGZ06615.1"/>
    </source>
</evidence>
<sequence length="134" mass="15682">PTSNVLRHAESPIDLFWFFFPKYLLHLIADESNRYAAQTVVTRARKIRERQIASKRRGSRVKEVESLAQIRQRLHQMRLFQPHEYAVTFGLLIARMLCPHKRRLSTHWSTSSIGALPGGSFGAWMPRNRYATYE</sequence>
<evidence type="ECO:0000313" key="2">
    <source>
        <dbReference type="Proteomes" id="UP000002640"/>
    </source>
</evidence>
<evidence type="ECO:0008006" key="3">
    <source>
        <dbReference type="Google" id="ProtNLM"/>
    </source>
</evidence>
<dbReference type="RefSeq" id="XP_009537379.1">
    <property type="nucleotide sequence ID" value="XM_009539084.1"/>
</dbReference>
<dbReference type="PANTHER" id="PTHR46599">
    <property type="entry name" value="PIGGYBAC TRANSPOSABLE ELEMENT-DERIVED PROTEIN 4"/>
    <property type="match status" value="1"/>
</dbReference>